<dbReference type="SUPFAM" id="SSF53067">
    <property type="entry name" value="Actin-like ATPase domain"/>
    <property type="match status" value="2"/>
</dbReference>
<dbReference type="InterPro" id="IPR043129">
    <property type="entry name" value="ATPase_NBD"/>
</dbReference>
<sequence length="503" mass="55105">MKLWPFKIIPGPADKPMIVVNYKGEEKQFAAEEISSMVLIKMREIAEAYLGVTIKNAVVTVPAYFNDSQRQATKDAGVIAGLNVMRIINEPTAAAIAYGLDKKATSVGEKNVLIFDLGGGTFDVSLLTIEEGIFEVKATAGDTHLGGEDFDNRMVNHFVQEFKRKSKKDISGNPRALRRMRTACERAKRTLSSTAQTTIEIDSLFEGIDFYSALTRARFEELNMDLFRKCMEPVEKCLRDAKMDKSTVHDVVLVGGSTRIPKVQQLLQDLFNGKELCKSINPDEAVAYGAAVQGAILSGEGNEKVQDLLLLDVTPLSLGLETAGGVMTTLIQRNTTIPTKKEQVFSTYADNQPGVLIQVYEGERARTKDNNLLGKFELSGIPPAPRGVPQITEHKKKVEAKNALENYAYNMRNTIRDDKIGEKLPAADKKKIEDSVEEAIQWLDANQLAEADEFEDKMKELESVCNPIIAKMYQGAGGEAGGPADDEAPPAAGGAGPKIEEVD</sequence>
<dbReference type="InterPro" id="IPR029047">
    <property type="entry name" value="HSP70_peptide-bd_sf"/>
</dbReference>
<evidence type="ECO:0000256" key="3">
    <source>
        <dbReference type="RuleBase" id="RU003322"/>
    </source>
</evidence>
<dbReference type="PROSITE" id="PS01036">
    <property type="entry name" value="HSP70_3"/>
    <property type="match status" value="1"/>
</dbReference>
<comment type="similarity">
    <text evidence="3">Belongs to the heat shock protein 70 family.</text>
</comment>
<gene>
    <name evidence="5" type="ORF">DY000_02041038</name>
</gene>
<keyword evidence="6" id="KW-1185">Reference proteome</keyword>
<evidence type="ECO:0000256" key="1">
    <source>
        <dbReference type="ARBA" id="ARBA00022741"/>
    </source>
</evidence>
<dbReference type="PRINTS" id="PR00301">
    <property type="entry name" value="HEATSHOCK70"/>
</dbReference>
<dbReference type="PANTHER" id="PTHR19375">
    <property type="entry name" value="HEAT SHOCK PROTEIN 70KDA"/>
    <property type="match status" value="1"/>
</dbReference>
<reference evidence="5 6" key="1">
    <citation type="journal article" date="2020" name="BMC Genomics">
        <title>Intraspecific diversification of the crop wild relative Brassica cretica Lam. using demographic model selection.</title>
        <authorList>
            <person name="Kioukis A."/>
            <person name="Michalopoulou V.A."/>
            <person name="Briers L."/>
            <person name="Pirintsos S."/>
            <person name="Studholme D.J."/>
            <person name="Pavlidis P."/>
            <person name="Sarris P.F."/>
        </authorList>
    </citation>
    <scope>NUCLEOTIDE SEQUENCE [LARGE SCALE GENOMIC DNA]</scope>
    <source>
        <strain evidence="6">cv. PFS-1207/04</strain>
    </source>
</reference>
<evidence type="ECO:0000256" key="4">
    <source>
        <dbReference type="SAM" id="MobiDB-lite"/>
    </source>
</evidence>
<evidence type="ECO:0000256" key="2">
    <source>
        <dbReference type="ARBA" id="ARBA00022840"/>
    </source>
</evidence>
<keyword evidence="2 3" id="KW-0067">ATP-binding</keyword>
<accession>A0ABQ7BES0</accession>
<dbReference type="Proteomes" id="UP000266723">
    <property type="component" value="Unassembled WGS sequence"/>
</dbReference>
<protein>
    <submittedName>
        <fullName evidence="5">Uncharacterized protein</fullName>
    </submittedName>
</protein>
<dbReference type="EMBL" id="QGKV02001507">
    <property type="protein sequence ID" value="KAF3530491.1"/>
    <property type="molecule type" value="Genomic_DNA"/>
</dbReference>
<dbReference type="Gene3D" id="2.60.34.10">
    <property type="entry name" value="Substrate Binding Domain Of DNAk, Chain A, domain 1"/>
    <property type="match status" value="1"/>
</dbReference>
<name>A0ABQ7BES0_BRACR</name>
<comment type="caution">
    <text evidence="5">The sequence shown here is derived from an EMBL/GenBank/DDBJ whole genome shotgun (WGS) entry which is preliminary data.</text>
</comment>
<dbReference type="InterPro" id="IPR018181">
    <property type="entry name" value="Heat_shock_70_CS"/>
</dbReference>
<dbReference type="PROSITE" id="PS00329">
    <property type="entry name" value="HSP70_2"/>
    <property type="match status" value="1"/>
</dbReference>
<dbReference type="SUPFAM" id="SSF100920">
    <property type="entry name" value="Heat shock protein 70kD (HSP70), peptide-binding domain"/>
    <property type="match status" value="1"/>
</dbReference>
<dbReference type="Pfam" id="PF00012">
    <property type="entry name" value="HSP70"/>
    <property type="match status" value="2"/>
</dbReference>
<evidence type="ECO:0000313" key="5">
    <source>
        <dbReference type="EMBL" id="KAF3530491.1"/>
    </source>
</evidence>
<dbReference type="InterPro" id="IPR029048">
    <property type="entry name" value="HSP70_C_sf"/>
</dbReference>
<keyword evidence="1 3" id="KW-0547">Nucleotide-binding</keyword>
<feature type="region of interest" description="Disordered" evidence="4">
    <location>
        <begin position="474"/>
        <end position="503"/>
    </location>
</feature>
<dbReference type="Gene3D" id="1.20.1270.10">
    <property type="match status" value="1"/>
</dbReference>
<evidence type="ECO:0000313" key="6">
    <source>
        <dbReference type="Proteomes" id="UP000266723"/>
    </source>
</evidence>
<proteinExistence type="inferred from homology"/>
<dbReference type="Gene3D" id="3.30.420.40">
    <property type="match status" value="2"/>
</dbReference>
<organism evidence="5 6">
    <name type="scientific">Brassica cretica</name>
    <name type="common">Mustard</name>
    <dbReference type="NCBI Taxonomy" id="69181"/>
    <lineage>
        <taxon>Eukaryota</taxon>
        <taxon>Viridiplantae</taxon>
        <taxon>Streptophyta</taxon>
        <taxon>Embryophyta</taxon>
        <taxon>Tracheophyta</taxon>
        <taxon>Spermatophyta</taxon>
        <taxon>Magnoliopsida</taxon>
        <taxon>eudicotyledons</taxon>
        <taxon>Gunneridae</taxon>
        <taxon>Pentapetalae</taxon>
        <taxon>rosids</taxon>
        <taxon>malvids</taxon>
        <taxon>Brassicales</taxon>
        <taxon>Brassicaceae</taxon>
        <taxon>Brassiceae</taxon>
        <taxon>Brassica</taxon>
    </lineage>
</organism>
<dbReference type="InterPro" id="IPR013126">
    <property type="entry name" value="Hsp_70_fam"/>
</dbReference>
<dbReference type="Gene3D" id="3.90.640.10">
    <property type="entry name" value="Actin, Chain A, domain 4"/>
    <property type="match status" value="1"/>
</dbReference>